<dbReference type="EMBL" id="AP021906">
    <property type="protein sequence ID" value="BBP92871.1"/>
    <property type="molecule type" value="Genomic_DNA"/>
</dbReference>
<organism evidence="2 3">
    <name type="scientific">Bacillus safensis</name>
    <dbReference type="NCBI Taxonomy" id="561879"/>
    <lineage>
        <taxon>Bacteria</taxon>
        <taxon>Bacillati</taxon>
        <taxon>Bacillota</taxon>
        <taxon>Bacilli</taxon>
        <taxon>Bacillales</taxon>
        <taxon>Bacillaceae</taxon>
        <taxon>Bacillus</taxon>
    </lineage>
</organism>
<evidence type="ECO:0000313" key="2">
    <source>
        <dbReference type="EMBL" id="BBP92871.1"/>
    </source>
</evidence>
<dbReference type="Proteomes" id="UP000464658">
    <property type="component" value="Chromosome"/>
</dbReference>
<accession>A0A5S9MIT0</accession>
<proteinExistence type="predicted"/>
<dbReference type="Gene3D" id="3.90.1150.10">
    <property type="entry name" value="Aspartate Aminotransferase, domain 1"/>
    <property type="match status" value="1"/>
</dbReference>
<dbReference type="InterPro" id="IPR015422">
    <property type="entry name" value="PyrdxlP-dep_Trfase_small"/>
</dbReference>
<evidence type="ECO:0000259" key="1">
    <source>
        <dbReference type="Pfam" id="PF00464"/>
    </source>
</evidence>
<dbReference type="SUPFAM" id="SSF53383">
    <property type="entry name" value="PLP-dependent transferases"/>
    <property type="match status" value="1"/>
</dbReference>
<evidence type="ECO:0000313" key="3">
    <source>
        <dbReference type="Proteomes" id="UP000464658"/>
    </source>
</evidence>
<dbReference type="InterPro" id="IPR015424">
    <property type="entry name" value="PyrdxlP-dep_Trfase"/>
</dbReference>
<dbReference type="Pfam" id="PF00464">
    <property type="entry name" value="SHMT"/>
    <property type="match status" value="1"/>
</dbReference>
<name>A0A5S9MIT0_BACIA</name>
<sequence length="42" mass="4543">MRSLGITGKIAENVLDEIGITVNKNAIPYDPEKPFVTSGVRV</sequence>
<dbReference type="InterPro" id="IPR039429">
    <property type="entry name" value="SHMT-like_dom"/>
</dbReference>
<dbReference type="AlphaFoldDB" id="A0A5S9MIT0"/>
<feature type="domain" description="Serine hydroxymethyltransferase-like" evidence="1">
    <location>
        <begin position="1"/>
        <end position="42"/>
    </location>
</feature>
<gene>
    <name evidence="2" type="ORF">BsIDN1_64890</name>
</gene>
<reference evidence="2 3" key="1">
    <citation type="submission" date="2019-12" db="EMBL/GenBank/DDBJ databases">
        <title>Full genome sequence of a Bacillus safensis strain isolated from commercially available natto in Indonesia.</title>
        <authorList>
            <person name="Yoshida M."/>
            <person name="Uomi M."/>
            <person name="Waturangi D."/>
            <person name="Ekaputri J.J."/>
            <person name="Setiamarga D.H.E."/>
        </authorList>
    </citation>
    <scope>NUCLEOTIDE SEQUENCE [LARGE SCALE GENOMIC DNA]</scope>
    <source>
        <strain evidence="2 3">IDN1</strain>
    </source>
</reference>
<protein>
    <recommendedName>
        <fullName evidence="1">Serine hydroxymethyltransferase-like domain-containing protein</fullName>
    </recommendedName>
</protein>